<dbReference type="InterPro" id="IPR050523">
    <property type="entry name" value="AKR_Detox_Biosynth"/>
</dbReference>
<gene>
    <name evidence="2" type="ORF">JHL22_14820</name>
</gene>
<evidence type="ECO:0000313" key="3">
    <source>
        <dbReference type="Proteomes" id="UP000635316"/>
    </source>
</evidence>
<comment type="caution">
    <text evidence="2">The sequence shown here is derived from an EMBL/GenBank/DDBJ whole genome shotgun (WGS) entry which is preliminary data.</text>
</comment>
<dbReference type="InterPro" id="IPR036812">
    <property type="entry name" value="NAD(P)_OxRdtase_dom_sf"/>
</dbReference>
<feature type="domain" description="NADP-dependent oxidoreductase" evidence="1">
    <location>
        <begin position="15"/>
        <end position="313"/>
    </location>
</feature>
<evidence type="ECO:0000259" key="1">
    <source>
        <dbReference type="Pfam" id="PF00248"/>
    </source>
</evidence>
<proteinExistence type="predicted"/>
<evidence type="ECO:0000313" key="2">
    <source>
        <dbReference type="EMBL" id="MBK1782486.1"/>
    </source>
</evidence>
<dbReference type="RefSeq" id="WP_200239191.1">
    <property type="nucleotide sequence ID" value="NZ_JAENGP010000021.1"/>
</dbReference>
<dbReference type="CDD" id="cd19081">
    <property type="entry name" value="AKR_AKR9C1"/>
    <property type="match status" value="1"/>
</dbReference>
<dbReference type="PANTHER" id="PTHR43364">
    <property type="entry name" value="NADH-SPECIFIC METHYLGLYOXAL REDUCTASE-RELATED"/>
    <property type="match status" value="1"/>
</dbReference>
<accession>A0ABS1EHL7</accession>
<name>A0ABS1EHL7_9BURK</name>
<sequence length="316" mass="34471">MKKRALGKTGIHISPLVFGANVFGWTVDKTRSFELLDRFAGAGFETLDTADMYSTWAPGNRGGESETIIGEWMKARGNRDRIVLITKVGLEMGPGQKGLSAAWIERAVEDSLRRLQTDYIDLYFSHVFDENVPIEETLQAYERLLKVGKIRSIGASNHSAEQLAQALKVAAENGLPRYEVLQPQYNLYDRGSYEGALRDLAIAEGLGVITYYSLASGFLTGKYRSASDLQKSARGGGVKSYLNERGMHILATLDEVAANHAATPAEVALAWLMAQEGVTAPIASATSLSQLDCLIRSAQLVLSDEEVARLHESSAI</sequence>
<dbReference type="EMBL" id="JAENGP010000021">
    <property type="protein sequence ID" value="MBK1782486.1"/>
    <property type="molecule type" value="Genomic_DNA"/>
</dbReference>
<dbReference type="PRINTS" id="PR00069">
    <property type="entry name" value="ALDKETRDTASE"/>
</dbReference>
<protein>
    <submittedName>
        <fullName evidence="2">Aldo/keto reductase</fullName>
    </submittedName>
</protein>
<keyword evidence="3" id="KW-1185">Reference proteome</keyword>
<dbReference type="InterPro" id="IPR020471">
    <property type="entry name" value="AKR"/>
</dbReference>
<dbReference type="SUPFAM" id="SSF51430">
    <property type="entry name" value="NAD(P)-linked oxidoreductase"/>
    <property type="match status" value="1"/>
</dbReference>
<dbReference type="Gene3D" id="3.20.20.100">
    <property type="entry name" value="NADP-dependent oxidoreductase domain"/>
    <property type="match status" value="1"/>
</dbReference>
<dbReference type="Pfam" id="PF00248">
    <property type="entry name" value="Aldo_ket_red"/>
    <property type="match status" value="1"/>
</dbReference>
<dbReference type="InterPro" id="IPR023210">
    <property type="entry name" value="NADP_OxRdtase_dom"/>
</dbReference>
<dbReference type="PANTHER" id="PTHR43364:SF6">
    <property type="entry name" value="OXIDOREDUCTASE-RELATED"/>
    <property type="match status" value="1"/>
</dbReference>
<organism evidence="2 3">
    <name type="scientific">Advenella mandrilli</name>
    <dbReference type="NCBI Taxonomy" id="2800330"/>
    <lineage>
        <taxon>Bacteria</taxon>
        <taxon>Pseudomonadati</taxon>
        <taxon>Pseudomonadota</taxon>
        <taxon>Betaproteobacteria</taxon>
        <taxon>Burkholderiales</taxon>
        <taxon>Alcaligenaceae</taxon>
    </lineage>
</organism>
<reference evidence="2 3" key="1">
    <citation type="submission" date="2020-12" db="EMBL/GenBank/DDBJ databases">
        <authorList>
            <person name="Lu T."/>
            <person name="Wang Q."/>
            <person name="Han X."/>
        </authorList>
    </citation>
    <scope>NUCLEOTIDE SEQUENCE [LARGE SCALE GENOMIC DNA]</scope>
    <source>
        <strain evidence="2 3">WQ 585</strain>
    </source>
</reference>
<dbReference type="Proteomes" id="UP000635316">
    <property type="component" value="Unassembled WGS sequence"/>
</dbReference>